<dbReference type="SUPFAM" id="SSF51206">
    <property type="entry name" value="cAMP-binding domain-like"/>
    <property type="match status" value="1"/>
</dbReference>
<protein>
    <submittedName>
        <fullName evidence="6">Cyclic nucleotide-binding domain-containing protein</fullName>
    </submittedName>
</protein>
<evidence type="ECO:0000259" key="4">
    <source>
        <dbReference type="PROSITE" id="PS50042"/>
    </source>
</evidence>
<dbReference type="PANTHER" id="PTHR24567">
    <property type="entry name" value="CRP FAMILY TRANSCRIPTIONAL REGULATORY PROTEIN"/>
    <property type="match status" value="1"/>
</dbReference>
<name>A0ABV6I8G7_9RHOB</name>
<accession>A0ABV6I8G7</accession>
<evidence type="ECO:0000256" key="2">
    <source>
        <dbReference type="ARBA" id="ARBA00023125"/>
    </source>
</evidence>
<dbReference type="InterPro" id="IPR012318">
    <property type="entry name" value="HTH_CRP"/>
</dbReference>
<dbReference type="RefSeq" id="WP_377700130.1">
    <property type="nucleotide sequence ID" value="NZ_JBHLWE010000064.1"/>
</dbReference>
<dbReference type="CDD" id="cd00038">
    <property type="entry name" value="CAP_ED"/>
    <property type="match status" value="1"/>
</dbReference>
<dbReference type="Pfam" id="PF13545">
    <property type="entry name" value="HTH_Crp_2"/>
    <property type="match status" value="1"/>
</dbReference>
<dbReference type="InterPro" id="IPR018490">
    <property type="entry name" value="cNMP-bd_dom_sf"/>
</dbReference>
<dbReference type="Gene3D" id="2.60.120.10">
    <property type="entry name" value="Jelly Rolls"/>
    <property type="match status" value="1"/>
</dbReference>
<reference evidence="6 7" key="1">
    <citation type="submission" date="2024-09" db="EMBL/GenBank/DDBJ databases">
        <authorList>
            <person name="Sun Q."/>
            <person name="Mori K."/>
        </authorList>
    </citation>
    <scope>NUCLEOTIDE SEQUENCE [LARGE SCALE GENOMIC DNA]</scope>
    <source>
        <strain evidence="6 7">KCTC 22789</strain>
    </source>
</reference>
<keyword evidence="3" id="KW-0804">Transcription</keyword>
<organism evidence="6 7">
    <name type="scientific">Paracoccus niistensis</name>
    <dbReference type="NCBI Taxonomy" id="632935"/>
    <lineage>
        <taxon>Bacteria</taxon>
        <taxon>Pseudomonadati</taxon>
        <taxon>Pseudomonadota</taxon>
        <taxon>Alphaproteobacteria</taxon>
        <taxon>Rhodobacterales</taxon>
        <taxon>Paracoccaceae</taxon>
        <taxon>Paracoccus</taxon>
    </lineage>
</organism>
<sequence length="232" mass="25499">MTPDDLETARGSTVLADLPGTLQDRLLAVAQLQILKPDEVAFLQDDPPEALFIVLEGWIRLCRVGASGAETVIDLLSTGRSFGEASVLQELPHLVTSRAMMRTRLLRLKAAVLRMLVGQEPALARSMLCAVLDHLQQFVLQIEDLKARSGVQRVTSFLLTCMEETTGQREAVLPYGEALLACQLGMKPETLSRAFARLRDHGARVEATTVHAEDCDHLHRLMLDKPASSSMC</sequence>
<keyword evidence="7" id="KW-1185">Reference proteome</keyword>
<dbReference type="PROSITE" id="PS50042">
    <property type="entry name" value="CNMP_BINDING_3"/>
    <property type="match status" value="1"/>
</dbReference>
<dbReference type="PANTHER" id="PTHR24567:SF74">
    <property type="entry name" value="HTH-TYPE TRANSCRIPTIONAL REGULATOR ARCR"/>
    <property type="match status" value="1"/>
</dbReference>
<comment type="caution">
    <text evidence="6">The sequence shown here is derived from an EMBL/GenBank/DDBJ whole genome shotgun (WGS) entry which is preliminary data.</text>
</comment>
<evidence type="ECO:0000313" key="7">
    <source>
        <dbReference type="Proteomes" id="UP001589799"/>
    </source>
</evidence>
<proteinExistence type="predicted"/>
<dbReference type="EMBL" id="JBHLWE010000064">
    <property type="protein sequence ID" value="MFC0342514.1"/>
    <property type="molecule type" value="Genomic_DNA"/>
</dbReference>
<dbReference type="Gene3D" id="1.10.10.10">
    <property type="entry name" value="Winged helix-like DNA-binding domain superfamily/Winged helix DNA-binding domain"/>
    <property type="match status" value="1"/>
</dbReference>
<dbReference type="InterPro" id="IPR050397">
    <property type="entry name" value="Env_Response_Regulators"/>
</dbReference>
<dbReference type="Pfam" id="PF00027">
    <property type="entry name" value="cNMP_binding"/>
    <property type="match status" value="1"/>
</dbReference>
<feature type="domain" description="HTH crp-type" evidence="5">
    <location>
        <begin position="148"/>
        <end position="216"/>
    </location>
</feature>
<evidence type="ECO:0000259" key="5">
    <source>
        <dbReference type="PROSITE" id="PS51063"/>
    </source>
</evidence>
<dbReference type="Proteomes" id="UP001589799">
    <property type="component" value="Unassembled WGS sequence"/>
</dbReference>
<evidence type="ECO:0000256" key="1">
    <source>
        <dbReference type="ARBA" id="ARBA00023015"/>
    </source>
</evidence>
<keyword evidence="2" id="KW-0238">DNA-binding</keyword>
<keyword evidence="1" id="KW-0805">Transcription regulation</keyword>
<dbReference type="SMART" id="SM00100">
    <property type="entry name" value="cNMP"/>
    <property type="match status" value="1"/>
</dbReference>
<evidence type="ECO:0000256" key="3">
    <source>
        <dbReference type="ARBA" id="ARBA00023163"/>
    </source>
</evidence>
<evidence type="ECO:0000313" key="6">
    <source>
        <dbReference type="EMBL" id="MFC0342514.1"/>
    </source>
</evidence>
<dbReference type="PROSITE" id="PS51063">
    <property type="entry name" value="HTH_CRP_2"/>
    <property type="match status" value="1"/>
</dbReference>
<dbReference type="InterPro" id="IPR036388">
    <property type="entry name" value="WH-like_DNA-bd_sf"/>
</dbReference>
<gene>
    <name evidence="6" type="ORF">ACFFII_17335</name>
</gene>
<dbReference type="InterPro" id="IPR000595">
    <property type="entry name" value="cNMP-bd_dom"/>
</dbReference>
<feature type="domain" description="Cyclic nucleotide-binding" evidence="4">
    <location>
        <begin position="14"/>
        <end position="134"/>
    </location>
</feature>
<dbReference type="InterPro" id="IPR014710">
    <property type="entry name" value="RmlC-like_jellyroll"/>
</dbReference>